<dbReference type="EMBL" id="JACHEK010000005">
    <property type="protein sequence ID" value="MBB6145011.1"/>
    <property type="molecule type" value="Genomic_DNA"/>
</dbReference>
<evidence type="ECO:0000256" key="5">
    <source>
        <dbReference type="ARBA" id="ARBA00022692"/>
    </source>
</evidence>
<evidence type="ECO:0000256" key="6">
    <source>
        <dbReference type="ARBA" id="ARBA00022989"/>
    </source>
</evidence>
<keyword evidence="8 10" id="KW-0975">Bacterial flagellum</keyword>
<reference evidence="11 12" key="1">
    <citation type="submission" date="2020-08" db="EMBL/GenBank/DDBJ databases">
        <title>Genomic Encyclopedia of Type Strains, Phase IV (KMG-IV): sequencing the most valuable type-strain genomes for metagenomic binning, comparative biology and taxonomic classification.</title>
        <authorList>
            <person name="Goeker M."/>
        </authorList>
    </citation>
    <scope>NUCLEOTIDE SEQUENCE [LARGE SCALE GENOMIC DNA]</scope>
    <source>
        <strain evidence="11 12">DSM 103733</strain>
    </source>
</reference>
<name>A0A841K1F0_9BACT</name>
<dbReference type="PANTHER" id="PTHR30065:SF1">
    <property type="entry name" value="SURFACE PRESENTATION OF ANTIGENS PROTEIN SPAR"/>
    <property type="match status" value="1"/>
</dbReference>
<gene>
    <name evidence="11" type="ORF">HNQ77_002967</name>
</gene>
<dbReference type="InterPro" id="IPR006303">
    <property type="entry name" value="FliR"/>
</dbReference>
<evidence type="ECO:0000313" key="12">
    <source>
        <dbReference type="Proteomes" id="UP000538666"/>
    </source>
</evidence>
<organism evidence="11 12">
    <name type="scientific">Silvibacterium bohemicum</name>
    <dbReference type="NCBI Taxonomy" id="1577686"/>
    <lineage>
        <taxon>Bacteria</taxon>
        <taxon>Pseudomonadati</taxon>
        <taxon>Acidobacteriota</taxon>
        <taxon>Terriglobia</taxon>
        <taxon>Terriglobales</taxon>
        <taxon>Acidobacteriaceae</taxon>
        <taxon>Silvibacterium</taxon>
    </lineage>
</organism>
<keyword evidence="12" id="KW-1185">Reference proteome</keyword>
<comment type="function">
    <text evidence="1 10">Role in flagellar biosynthesis.</text>
</comment>
<comment type="caution">
    <text evidence="11">The sequence shown here is derived from an EMBL/GenBank/DDBJ whole genome shotgun (WGS) entry which is preliminary data.</text>
</comment>
<feature type="transmembrane region" description="Helical" evidence="10">
    <location>
        <begin position="67"/>
        <end position="89"/>
    </location>
</feature>
<keyword evidence="11" id="KW-0969">Cilium</keyword>
<evidence type="ECO:0000256" key="3">
    <source>
        <dbReference type="ARBA" id="ARBA00021717"/>
    </source>
</evidence>
<sequence>MIQIPLLTIISGLLTIGVRLTGLMLFAPFFGSVVIPSRVKAILVLALSVLLFPTCGQQLGVHALSDWPFLVFTEFLIGVGMGIATNVVFEAVQLTGQVLGIQMGYSLINILDPQTQVDTTVVALFYQSIVMLLFLRMDVHYWLLHAIGNSYLYLPAGATHLSSLFTTNVFKTGGEVFALGIQIAAPVLSATLVADIVLGLLGKASPQMPLMMLGPAVKSLLGLLILIATLKYWPDLFYRLFLGSIQNGERLLHLAH</sequence>
<keyword evidence="6 10" id="KW-1133">Transmembrane helix</keyword>
<feature type="transmembrane region" description="Helical" evidence="10">
    <location>
        <begin position="213"/>
        <end position="233"/>
    </location>
</feature>
<dbReference type="GO" id="GO:0044780">
    <property type="term" value="P:bacterial-type flagellum assembly"/>
    <property type="evidence" value="ECO:0007669"/>
    <property type="project" value="UniProtKB-UniRule"/>
</dbReference>
<evidence type="ECO:0000256" key="1">
    <source>
        <dbReference type="ARBA" id="ARBA00002578"/>
    </source>
</evidence>
<accession>A0A841K1F0</accession>
<comment type="subcellular location">
    <subcellularLocation>
        <location evidence="10">Cell membrane</location>
        <topology evidence="10">Multi-pass membrane protein</topology>
    </subcellularLocation>
    <subcellularLocation>
        <location evidence="10">Bacterial flagellum basal body</location>
    </subcellularLocation>
</comment>
<dbReference type="GO" id="GO:0006605">
    <property type="term" value="P:protein targeting"/>
    <property type="evidence" value="ECO:0007669"/>
    <property type="project" value="UniProtKB-UniRule"/>
</dbReference>
<dbReference type="GO" id="GO:0005886">
    <property type="term" value="C:plasma membrane"/>
    <property type="evidence" value="ECO:0007669"/>
    <property type="project" value="UniProtKB-SubCell"/>
</dbReference>
<evidence type="ECO:0000256" key="4">
    <source>
        <dbReference type="ARBA" id="ARBA00022475"/>
    </source>
</evidence>
<evidence type="ECO:0000256" key="2">
    <source>
        <dbReference type="ARBA" id="ARBA00009772"/>
    </source>
</evidence>
<dbReference type="RefSeq" id="WP_050059454.1">
    <property type="nucleotide sequence ID" value="NZ_JACHEK010000005.1"/>
</dbReference>
<evidence type="ECO:0000313" key="11">
    <source>
        <dbReference type="EMBL" id="MBB6145011.1"/>
    </source>
</evidence>
<dbReference type="InterPro" id="IPR002010">
    <property type="entry name" value="T3SS_IM_R"/>
</dbReference>
<comment type="similarity">
    <text evidence="2 10">Belongs to the FliR/MopE/SpaR family.</text>
</comment>
<feature type="transmembrane region" description="Helical" evidence="10">
    <location>
        <begin position="176"/>
        <end position="201"/>
    </location>
</feature>
<evidence type="ECO:0000256" key="10">
    <source>
        <dbReference type="RuleBase" id="RU362071"/>
    </source>
</evidence>
<feature type="transmembrane region" description="Helical" evidence="10">
    <location>
        <begin position="151"/>
        <end position="170"/>
    </location>
</feature>
<feature type="transmembrane region" description="Helical" evidence="10">
    <location>
        <begin position="123"/>
        <end position="144"/>
    </location>
</feature>
<keyword evidence="7 10" id="KW-0472">Membrane</keyword>
<keyword evidence="4 10" id="KW-1003">Cell membrane</keyword>
<evidence type="ECO:0000256" key="8">
    <source>
        <dbReference type="ARBA" id="ARBA00023143"/>
    </source>
</evidence>
<keyword evidence="11" id="KW-0282">Flagellum</keyword>
<dbReference type="AlphaFoldDB" id="A0A841K1F0"/>
<dbReference type="NCBIfam" id="TIGR01400">
    <property type="entry name" value="fliR"/>
    <property type="match status" value="1"/>
</dbReference>
<dbReference type="PANTHER" id="PTHR30065">
    <property type="entry name" value="FLAGELLAR BIOSYNTHETIC PROTEIN FLIR"/>
    <property type="match status" value="1"/>
</dbReference>
<feature type="transmembrane region" description="Helical" evidence="10">
    <location>
        <begin position="6"/>
        <end position="30"/>
    </location>
</feature>
<proteinExistence type="inferred from homology"/>
<feature type="transmembrane region" description="Helical" evidence="10">
    <location>
        <begin position="42"/>
        <end position="61"/>
    </location>
</feature>
<dbReference type="GO" id="GO:0009425">
    <property type="term" value="C:bacterial-type flagellum basal body"/>
    <property type="evidence" value="ECO:0007669"/>
    <property type="project" value="UniProtKB-SubCell"/>
</dbReference>
<dbReference type="Proteomes" id="UP000538666">
    <property type="component" value="Unassembled WGS sequence"/>
</dbReference>
<evidence type="ECO:0000256" key="7">
    <source>
        <dbReference type="ARBA" id="ARBA00023136"/>
    </source>
</evidence>
<keyword evidence="5 10" id="KW-0812">Transmembrane</keyword>
<protein>
    <recommendedName>
        <fullName evidence="3 9">Flagellar biosynthetic protein FliR</fullName>
    </recommendedName>
</protein>
<evidence type="ECO:0000256" key="9">
    <source>
        <dbReference type="NCBIfam" id="TIGR01400"/>
    </source>
</evidence>
<dbReference type="PRINTS" id="PR00953">
    <property type="entry name" value="TYPE3IMRPROT"/>
</dbReference>
<dbReference type="Pfam" id="PF01311">
    <property type="entry name" value="Bac_export_1"/>
    <property type="match status" value="1"/>
</dbReference>
<keyword evidence="11" id="KW-0966">Cell projection</keyword>